<dbReference type="Pfam" id="PF02771">
    <property type="entry name" value="Acyl-CoA_dh_N"/>
    <property type="match status" value="1"/>
</dbReference>
<dbReference type="NCBIfam" id="TIGR02247">
    <property type="entry name" value="HAD-1A3-hyp"/>
    <property type="match status" value="1"/>
</dbReference>
<dbReference type="SUPFAM" id="SSF47203">
    <property type="entry name" value="Acyl-CoA dehydrogenase C-terminal domain-like"/>
    <property type="match status" value="1"/>
</dbReference>
<evidence type="ECO:0000256" key="2">
    <source>
        <dbReference type="ARBA" id="ARBA00009347"/>
    </source>
</evidence>
<protein>
    <recommendedName>
        <fullName evidence="13">Acyl-CoA dehydrogenase family member 10</fullName>
    </recommendedName>
</protein>
<dbReference type="InterPro" id="IPR041726">
    <property type="entry name" value="ACAD10_11_N"/>
</dbReference>
<comment type="similarity">
    <text evidence="2">Belongs to the acyl-CoA dehydrogenase family.</text>
</comment>
<dbReference type="KEGG" id="spu:588060"/>
<evidence type="ECO:0000259" key="8">
    <source>
        <dbReference type="Pfam" id="PF01636"/>
    </source>
</evidence>
<dbReference type="InterPro" id="IPR036412">
    <property type="entry name" value="HAD-like_sf"/>
</dbReference>
<dbReference type="EnsemblMetazoa" id="XM_030992074">
    <property type="protein sequence ID" value="XP_030847934"/>
    <property type="gene ID" value="LOC588060"/>
</dbReference>
<dbReference type="InterPro" id="IPR006091">
    <property type="entry name" value="Acyl-CoA_Oxase/DH_mid-dom"/>
</dbReference>
<dbReference type="Pfam" id="PF02770">
    <property type="entry name" value="Acyl-CoA_dh_M"/>
    <property type="match status" value="1"/>
</dbReference>
<feature type="domain" description="Aminoglycoside phosphotransferase" evidence="8">
    <location>
        <begin position="284"/>
        <end position="505"/>
    </location>
</feature>
<dbReference type="EnsemblMetazoa" id="XM_030992075">
    <property type="protein sequence ID" value="XP_030847935"/>
    <property type="gene ID" value="LOC588060"/>
</dbReference>
<dbReference type="InterPro" id="IPR011945">
    <property type="entry name" value="HAD-SF_ppase_IA/epoxid_hydro_N"/>
</dbReference>
<dbReference type="FunFam" id="2.40.110.10:FF:000002">
    <property type="entry name" value="Acyl-CoA dehydrogenase fadE12"/>
    <property type="match status" value="1"/>
</dbReference>
<dbReference type="RefSeq" id="XP_030847935.1">
    <property type="nucleotide sequence ID" value="XM_030992075.1"/>
</dbReference>
<dbReference type="PANTHER" id="PTHR47829:SF3">
    <property type="entry name" value="AMINOGLYCOSIDE PHOSPHOTRANSFERASE DOMAIN-CONTAINING PROTEIN"/>
    <property type="match status" value="1"/>
</dbReference>
<dbReference type="Gene3D" id="3.40.50.1000">
    <property type="entry name" value="HAD superfamily/HAD-like"/>
    <property type="match status" value="1"/>
</dbReference>
<dbReference type="AlphaFoldDB" id="A0A7M7P8N0"/>
<reference evidence="11" key="2">
    <citation type="submission" date="2021-01" db="UniProtKB">
        <authorList>
            <consortium name="EnsemblMetazoa"/>
        </authorList>
    </citation>
    <scope>IDENTIFICATION</scope>
</reference>
<accession>A0A7M7P8N0</accession>
<dbReference type="Gene3D" id="1.20.140.10">
    <property type="entry name" value="Butyryl-CoA Dehydrogenase, subunit A, domain 3"/>
    <property type="match status" value="1"/>
</dbReference>
<dbReference type="OrthoDB" id="434771at2759"/>
<dbReference type="InterPro" id="IPR052898">
    <property type="entry name" value="ACAD10-like"/>
</dbReference>
<dbReference type="OMA" id="FYLMEYQ"/>
<dbReference type="Proteomes" id="UP000007110">
    <property type="component" value="Unassembled WGS sequence"/>
</dbReference>
<evidence type="ECO:0000259" key="10">
    <source>
        <dbReference type="Pfam" id="PF02771"/>
    </source>
</evidence>
<dbReference type="CDD" id="cd02603">
    <property type="entry name" value="HAD_sEH-N_like"/>
    <property type="match status" value="1"/>
</dbReference>
<dbReference type="CTD" id="80724"/>
<evidence type="ECO:0000256" key="3">
    <source>
        <dbReference type="ARBA" id="ARBA00022630"/>
    </source>
</evidence>
<evidence type="ECO:0000256" key="6">
    <source>
        <dbReference type="ARBA" id="ARBA00023002"/>
    </source>
</evidence>
<dbReference type="RefSeq" id="XP_030847934.1">
    <property type="nucleotide sequence ID" value="XM_030992074.1"/>
</dbReference>
<dbReference type="FunFam" id="1.20.140.10:FF:000018">
    <property type="entry name" value="Acyl-CoA dehydrogenase family member 10"/>
    <property type="match status" value="1"/>
</dbReference>
<dbReference type="InterPro" id="IPR002575">
    <property type="entry name" value="Aminoglycoside_PTrfase"/>
</dbReference>
<dbReference type="SFLD" id="SFLDS00003">
    <property type="entry name" value="Haloacid_Dehalogenase"/>
    <property type="match status" value="1"/>
</dbReference>
<dbReference type="SFLD" id="SFLDG01129">
    <property type="entry name" value="C1.5:_HAD__Beta-PGM__Phosphata"/>
    <property type="match status" value="1"/>
</dbReference>
<evidence type="ECO:0000313" key="12">
    <source>
        <dbReference type="Proteomes" id="UP000007110"/>
    </source>
</evidence>
<dbReference type="Pfam" id="PF00441">
    <property type="entry name" value="Acyl-CoA_dh_1"/>
    <property type="match status" value="1"/>
</dbReference>
<dbReference type="InterPro" id="IPR023214">
    <property type="entry name" value="HAD_sf"/>
</dbReference>
<dbReference type="GO" id="GO:0016627">
    <property type="term" value="F:oxidoreductase activity, acting on the CH-CH group of donors"/>
    <property type="evidence" value="ECO:0007669"/>
    <property type="project" value="InterPro"/>
</dbReference>
<feature type="domain" description="Acyl-CoA oxidase/dehydrogenase middle" evidence="9">
    <location>
        <begin position="775"/>
        <end position="876"/>
    </location>
</feature>
<evidence type="ECO:0000259" key="7">
    <source>
        <dbReference type="Pfam" id="PF00441"/>
    </source>
</evidence>
<evidence type="ECO:0000256" key="5">
    <source>
        <dbReference type="ARBA" id="ARBA00022990"/>
    </source>
</evidence>
<dbReference type="PANTHER" id="PTHR47829">
    <property type="entry name" value="HYDROLASE, PUTATIVE (AFU_ORTHOLOGUE AFUA_1G12880)-RELATED"/>
    <property type="match status" value="1"/>
</dbReference>
<evidence type="ECO:0000313" key="11">
    <source>
        <dbReference type="EnsemblMetazoa" id="XP_030847934"/>
    </source>
</evidence>
<keyword evidence="4" id="KW-0274">FAD</keyword>
<dbReference type="Pfam" id="PF01636">
    <property type="entry name" value="APH"/>
    <property type="match status" value="1"/>
</dbReference>
<dbReference type="InterPro" id="IPR046373">
    <property type="entry name" value="Acyl-CoA_Oxase/DH_mid-dom_sf"/>
</dbReference>
<dbReference type="InterPro" id="IPR009100">
    <property type="entry name" value="AcylCoA_DH/oxidase_NM_dom_sf"/>
</dbReference>
<dbReference type="SUPFAM" id="SSF56112">
    <property type="entry name" value="Protein kinase-like (PK-like)"/>
    <property type="match status" value="1"/>
</dbReference>
<organism evidence="11 12">
    <name type="scientific">Strongylocentrotus purpuratus</name>
    <name type="common">Purple sea urchin</name>
    <dbReference type="NCBI Taxonomy" id="7668"/>
    <lineage>
        <taxon>Eukaryota</taxon>
        <taxon>Metazoa</taxon>
        <taxon>Echinodermata</taxon>
        <taxon>Eleutherozoa</taxon>
        <taxon>Echinozoa</taxon>
        <taxon>Echinoidea</taxon>
        <taxon>Euechinoidea</taxon>
        <taxon>Echinacea</taxon>
        <taxon>Camarodonta</taxon>
        <taxon>Echinidea</taxon>
        <taxon>Strongylocentrotidae</taxon>
        <taxon>Strongylocentrotus</taxon>
    </lineage>
</organism>
<evidence type="ECO:0008006" key="13">
    <source>
        <dbReference type="Google" id="ProtNLM"/>
    </source>
</evidence>
<dbReference type="SUPFAM" id="SSF56645">
    <property type="entry name" value="Acyl-CoA dehydrogenase NM domain-like"/>
    <property type="match status" value="1"/>
</dbReference>
<dbReference type="PRINTS" id="PR00413">
    <property type="entry name" value="HADHALOGNASE"/>
</dbReference>
<dbReference type="GO" id="GO:0050660">
    <property type="term" value="F:flavin adenine dinucleotide binding"/>
    <property type="evidence" value="ECO:0007669"/>
    <property type="project" value="InterPro"/>
</dbReference>
<dbReference type="InterPro" id="IPR009075">
    <property type="entry name" value="AcylCo_DH/oxidase_C"/>
</dbReference>
<proteinExistence type="inferred from homology"/>
<keyword evidence="3" id="KW-0285">Flavoprotein</keyword>
<feature type="domain" description="Acyl-CoA dehydrogenase/oxidase C-terminal" evidence="7">
    <location>
        <begin position="888"/>
        <end position="1036"/>
    </location>
</feature>
<dbReference type="InterPro" id="IPR037069">
    <property type="entry name" value="AcylCoA_DH/ox_N_sf"/>
</dbReference>
<evidence type="ECO:0000256" key="4">
    <source>
        <dbReference type="ARBA" id="ARBA00022827"/>
    </source>
</evidence>
<dbReference type="Gene3D" id="1.10.540.10">
    <property type="entry name" value="Acyl-CoA dehydrogenase/oxidase, N-terminal domain"/>
    <property type="match status" value="1"/>
</dbReference>
<dbReference type="SUPFAM" id="SSF56784">
    <property type="entry name" value="HAD-like"/>
    <property type="match status" value="1"/>
</dbReference>
<evidence type="ECO:0000256" key="1">
    <source>
        <dbReference type="ARBA" id="ARBA00001974"/>
    </source>
</evidence>
<dbReference type="CDD" id="cd05154">
    <property type="entry name" value="ACAD10_11_N-like"/>
    <property type="match status" value="1"/>
</dbReference>
<dbReference type="InterPro" id="IPR006439">
    <property type="entry name" value="HAD-SF_hydro_IA"/>
</dbReference>
<dbReference type="InParanoid" id="A0A7M7P8N0"/>
<dbReference type="InterPro" id="IPR036250">
    <property type="entry name" value="AcylCo_DH-like_C"/>
</dbReference>
<dbReference type="Pfam" id="PF00702">
    <property type="entry name" value="Hydrolase"/>
    <property type="match status" value="1"/>
</dbReference>
<keyword evidence="12" id="KW-1185">Reference proteome</keyword>
<dbReference type="Gene3D" id="1.10.150.240">
    <property type="entry name" value="Putative phosphatase, domain 2"/>
    <property type="match status" value="1"/>
</dbReference>
<dbReference type="GeneID" id="588060"/>
<feature type="domain" description="Acyl-CoA dehydrogenase/oxidase N-terminal" evidence="10">
    <location>
        <begin position="648"/>
        <end position="771"/>
    </location>
</feature>
<name>A0A7M7P8N0_STRPU</name>
<evidence type="ECO:0000259" key="9">
    <source>
        <dbReference type="Pfam" id="PF02770"/>
    </source>
</evidence>
<sequence length="1045" mass="116487">MQSLLRSGVGHRWCHAVQWKTMLGSRHRQLSQPTVRHKTRAVIFDLGGVLVPKPYPIFADYERMKGVPIGTVKDLIVAAGKTGSFRRLERGRISAERFGQAFTKEGKEILGIDCDFSDFLGFFESHISEPFPEMIDAVQCVRSEGLKTAVLSNFWRYEDQQLSPLPINRNLFDVIIESCCVGYAKPDPEIYTLCLENLRLKPDEVIFLDDLKDNIEGAKEMGIPAIEVHNTQQALDDLYRCLQFPVQGYQPGTTSVRKGMQLNEDNLKTYLTSLGVGSSQDHITIREFKHGQSNPTYFVKFGGRDLVLRKKPPGKLLPMAHMVEREYEVMKALGQDGVPVPPLLGLCQDDSVIGTPFYVMEYVAGRVFEDPTLPGMEASERRDIYKAMVDVLCKIHDVDVAQVGLDNYGKHGQYVARQVKTWSKQYIASKTHEIESMNKLMEWLPQHAPKSDDTTVVHGDFRLDNLIFHPEKPEVLAILDWELSTLGDPFSDLAYSCLPYFMSSGESPLFKGFKGLDIDALGIPALEDLTALYYEKRGLKPIDNLQFYMAFSYFRIAAILQGVYKRSLQGQSASGKAKSMGALAEQISDLGWSLASQAQGLKGSGNMSSRSFSTMAAHHSVPVRHYSQAARQSGGFAYTPSGLSERVQELHGKLLDFMDKHVYPAEQEMEEYYLHANHWKSHPLMEDLKSKAKSEGLWNLFLPVESDPGLKYGAGLTNLEYAHLCEIMGRCLYAPEIFNCSAPDTGNMEVLARYGTEEQKDQWLKPLLAGEIRSCFGMTEPHVASSDATNISAQIDIDGDELVLNGRKWWTSGAMNPHCKVCIFMGKSDTSASRHQQQSMVLVPMEAAGVTIVRPLSVFGFYDRPEGHAEVAFDNVRVPAGNMILGAGRGFEIAQGRLGPGRIHHCMRLVGMAERSLELMIHRVLNRVAFGKTLAEQGVIQEDIAESRIEIEQARLLTLKAAHLMDTVGNKRAAAEIAMIKVVAPNMALRVVDRAMQAHGGASVCSDFPLSHFYAGARSLRLADGPDEVHRQAIARMELKKARPT</sequence>
<comment type="cofactor">
    <cofactor evidence="1">
        <name>FAD</name>
        <dbReference type="ChEBI" id="CHEBI:57692"/>
    </cofactor>
</comment>
<reference evidence="12" key="1">
    <citation type="submission" date="2015-02" db="EMBL/GenBank/DDBJ databases">
        <title>Genome sequencing for Strongylocentrotus purpuratus.</title>
        <authorList>
            <person name="Murali S."/>
            <person name="Liu Y."/>
            <person name="Vee V."/>
            <person name="English A."/>
            <person name="Wang M."/>
            <person name="Skinner E."/>
            <person name="Han Y."/>
            <person name="Muzny D.M."/>
            <person name="Worley K.C."/>
            <person name="Gibbs R.A."/>
        </authorList>
    </citation>
    <scope>NUCLEOTIDE SEQUENCE</scope>
</reference>
<dbReference type="InterPro" id="IPR011009">
    <property type="entry name" value="Kinase-like_dom_sf"/>
</dbReference>
<keyword evidence="5" id="KW-0007">Acetylation</keyword>
<dbReference type="InterPro" id="IPR023198">
    <property type="entry name" value="PGP-like_dom2"/>
</dbReference>
<dbReference type="Gene3D" id="2.40.110.10">
    <property type="entry name" value="Butyryl-CoA Dehydrogenase, subunit A, domain 2"/>
    <property type="match status" value="1"/>
</dbReference>
<dbReference type="Gene3D" id="3.30.200.20">
    <property type="entry name" value="Phosphorylase Kinase, domain 1"/>
    <property type="match status" value="1"/>
</dbReference>
<dbReference type="Gene3D" id="3.90.1200.10">
    <property type="match status" value="1"/>
</dbReference>
<dbReference type="NCBIfam" id="TIGR01509">
    <property type="entry name" value="HAD-SF-IA-v3"/>
    <property type="match status" value="1"/>
</dbReference>
<keyword evidence="6" id="KW-0560">Oxidoreductase</keyword>
<dbReference type="InterPro" id="IPR013786">
    <property type="entry name" value="AcylCoA_DH/ox_N"/>
</dbReference>